<feature type="region of interest" description="Disordered" evidence="1">
    <location>
        <begin position="358"/>
        <end position="378"/>
    </location>
</feature>
<protein>
    <submittedName>
        <fullName evidence="2">Uncharacterized protein</fullName>
    </submittedName>
</protein>
<feature type="compositionally biased region" description="Basic and acidic residues" evidence="1">
    <location>
        <begin position="1369"/>
        <end position="1388"/>
    </location>
</feature>
<accession>A0A0K6S826</accession>
<feature type="region of interest" description="Disordered" evidence="1">
    <location>
        <begin position="1468"/>
        <end position="1494"/>
    </location>
</feature>
<feature type="compositionally biased region" description="Polar residues" evidence="1">
    <location>
        <begin position="1358"/>
        <end position="1368"/>
    </location>
</feature>
<feature type="region of interest" description="Disordered" evidence="1">
    <location>
        <begin position="1353"/>
        <end position="1400"/>
    </location>
</feature>
<proteinExistence type="predicted"/>
<dbReference type="VEuPathDB" id="CryptoDB:Cvel_22730"/>
<dbReference type="EMBL" id="CDMZ01001398">
    <property type="protein sequence ID" value="CUC09687.1"/>
    <property type="molecule type" value="Genomic_DNA"/>
</dbReference>
<name>A0A0K6S826_9ALVE</name>
<feature type="compositionally biased region" description="Basic and acidic residues" evidence="1">
    <location>
        <begin position="1132"/>
        <end position="1148"/>
    </location>
</feature>
<evidence type="ECO:0000256" key="1">
    <source>
        <dbReference type="SAM" id="MobiDB-lite"/>
    </source>
</evidence>
<feature type="region of interest" description="Disordered" evidence="1">
    <location>
        <begin position="50"/>
        <end position="72"/>
    </location>
</feature>
<feature type="region of interest" description="Disordered" evidence="1">
    <location>
        <begin position="1124"/>
        <end position="1168"/>
    </location>
</feature>
<sequence>MGLKNVLHLVGSTRGYEDRAAALRDFSKEGLSWEEKQFFVPWLRQSEHVDGTVEREGEAKTPQGEGKEKGDACHEQVSRCLSRMDFERVLRDKHRDLESDEPELALNIRFASQSAEMELQRKGEACVKEIFEILWRLWTDGEGKAGDGVHTHIRSLMLPKPVQETAEGAGFDEEGDESNVEDPKALRAFLFVAMALKWAAWTSLLPPAVIFRGLVRFGCEICLLGLGEREETGDLGKACRSFAAEGGGHYAWWQQAIVAVSVFEGVGKGDPSICETALMQSAEGAKDVFEELVQTEGEKNTSASGLGSTRVALLSGGFVGPLLRDLRLVASFARQQPGARGKGAVPCVLPLPQLGVQTGGVPQTSKGGDTFLGGEEERRDGGILGGKRRISEREVGTGTHSGVVVVSPPSEKRHKARGVHSCDLIEKCWWEPSLGVVRKLQRSHALSLVLWSLPKIEDLGVAVRLNMPPPLALPLLFPSRLLFISLLTALPSERDEEKRPEGSKGILQSGSCSSTLKVALLLIHAAMEAAGTAEKREGIGEEYSKWERKRRKRNASKLLQSALIPHSDSTGTSAAALDLCACSLAMGVGDVRLLSEEALTALQSSPNWRLLRVLAHQQKRTELNSRIAELVCFHTLGLLPKQADSRIREELQPVFVVGRASEEELRDDPQKVLAVWGGSRREVSAADESVELFSLLRAGVGTLVEEKSLDFLQQNGDSQDSLSMLRQLMEVMPFLGSVRPTFSPNSTGTVYEKVMRATLNFQGGGVGRLVQAVEGLFFRLFTEDWEVLQKEKEKGGTGGIRGGVGEGGIDDGGSGLARALHLFAWVLGFWTQGGLPPPHTNDAFCEKMRQHTWTHTVGTEGARGASSSSSGHIRRAGDAATTALLAFAAVQAVRAAAVAGTLDEDSVSRLHKLPFACALEVASSDPLLHGDRLCTNSREDMGGGSFLLSLLALDLLPSLSCLASSSSCIPLASAVRGRMETGISSHTLETLVIRCAAVVLEDWNEDNSVREKGNSSPKRKGLLESTEREAASERWRLLLLSRSLEVLSTSVHLLLGEKARAGGSVAVDLRPGDYIKAIEDPTSFLQGLPARLCCRLMETGVLVPLVLKMARVSTQIFLGKPVPPCPPEAVEEEKRKDAAEKAKTKDVDVEMGGEGEESNVQANSQEPPEERAVRLWLFEKETERFNDMQTHAVELLRWTLSIAGRCLSSAAPSPFLQKKSIHPSSVSDFLHGLCRAFIHPLTCASTLGISTHLSAHIRLLGPLLHKPVHLGCLDSVLRADETESLEVLPSLLELLKEDLKSTLRKVGLRETEGETKRGEDRRKESVQTKDISNSSFWFTCVCRIVAVLRGADSGSKKLPSSAQASPSVEHTESAESGDAQKEKEKKGEAEEEKDPSPWRLGASTVKTLVASFGDLLRMHVRTSNLELGVLLASVCPEVSRLCSAHPKRVAEELEDALEEVLPFLESRLGSQTASDGPAETSRGSGGTVLGGGEVGEGKETSLLSALRTVNGEAVGDGKGGSDGQAVVSGETEKERGAGEGGYAERVLRAAERTLLRELQSIKRSTERILNA</sequence>
<reference evidence="2" key="1">
    <citation type="submission" date="2014-11" db="EMBL/GenBank/DDBJ databases">
        <title>Molecular phylogeny of cliff fern family Woodsiaceae with morphological implications.</title>
        <authorList>
            <person name="Shao Y.-Z."/>
            <person name="Wei R."/>
            <person name="Zhang X.-C."/>
        </authorList>
    </citation>
    <scope>NUCLEOTIDE SEQUENCE</scope>
</reference>
<evidence type="ECO:0000313" key="2">
    <source>
        <dbReference type="EMBL" id="CUC09687.1"/>
    </source>
</evidence>
<feature type="compositionally biased region" description="Gly residues" evidence="1">
    <location>
        <begin position="1483"/>
        <end position="1494"/>
    </location>
</feature>
<gene>
    <name evidence="2" type="ORF">Cvel_22730.t2.CR1</name>
</gene>
<feature type="region of interest" description="Disordered" evidence="1">
    <location>
        <begin position="1511"/>
        <end position="1542"/>
    </location>
</feature>
<organism evidence="2">
    <name type="scientific">Chromera velia CCMP2878</name>
    <dbReference type="NCBI Taxonomy" id="1169474"/>
    <lineage>
        <taxon>Eukaryota</taxon>
        <taxon>Sar</taxon>
        <taxon>Alveolata</taxon>
        <taxon>Colpodellida</taxon>
        <taxon>Chromeraceae</taxon>
        <taxon>Chromera</taxon>
    </lineage>
</organism>